<feature type="transmembrane region" description="Helical" evidence="1">
    <location>
        <begin position="136"/>
        <end position="154"/>
    </location>
</feature>
<dbReference type="PANTHER" id="PTHR14969">
    <property type="entry name" value="SPHINGOSINE-1-PHOSPHATE PHOSPHOHYDROLASE"/>
    <property type="match status" value="1"/>
</dbReference>
<dbReference type="InterPro" id="IPR036938">
    <property type="entry name" value="PAP2/HPO_sf"/>
</dbReference>
<gene>
    <name evidence="3" type="ORF">CU097_004150</name>
</gene>
<keyword evidence="1" id="KW-1133">Transmembrane helix</keyword>
<dbReference type="EMBL" id="PJQL01002403">
    <property type="protein sequence ID" value="RCH84304.1"/>
    <property type="molecule type" value="Genomic_DNA"/>
</dbReference>
<keyword evidence="1" id="KW-0812">Transmembrane</keyword>
<organism evidence="3 4">
    <name type="scientific">Rhizopus azygosporus</name>
    <name type="common">Rhizopus microsporus var. azygosporus</name>
    <dbReference type="NCBI Taxonomy" id="86630"/>
    <lineage>
        <taxon>Eukaryota</taxon>
        <taxon>Fungi</taxon>
        <taxon>Fungi incertae sedis</taxon>
        <taxon>Mucoromycota</taxon>
        <taxon>Mucoromycotina</taxon>
        <taxon>Mucoromycetes</taxon>
        <taxon>Mucorales</taxon>
        <taxon>Mucorineae</taxon>
        <taxon>Rhizopodaceae</taxon>
        <taxon>Rhizopus</taxon>
    </lineage>
</organism>
<feature type="transmembrane region" description="Helical" evidence="1">
    <location>
        <begin position="69"/>
        <end position="90"/>
    </location>
</feature>
<dbReference type="Proteomes" id="UP000252139">
    <property type="component" value="Unassembled WGS sequence"/>
</dbReference>
<feature type="transmembrane region" description="Helical" evidence="1">
    <location>
        <begin position="102"/>
        <end position="124"/>
    </location>
</feature>
<feature type="transmembrane region" description="Helical" evidence="1">
    <location>
        <begin position="31"/>
        <end position="48"/>
    </location>
</feature>
<dbReference type="STRING" id="86630.A0A367J2X3"/>
<evidence type="ECO:0000313" key="3">
    <source>
        <dbReference type="EMBL" id="RCH84304.1"/>
    </source>
</evidence>
<keyword evidence="4" id="KW-1185">Reference proteome</keyword>
<reference evidence="3 4" key="1">
    <citation type="journal article" date="2018" name="G3 (Bethesda)">
        <title>Phylogenetic and Phylogenomic Definition of Rhizopus Species.</title>
        <authorList>
            <person name="Gryganskyi A.P."/>
            <person name="Golan J."/>
            <person name="Dolatabadi S."/>
            <person name="Mondo S."/>
            <person name="Robb S."/>
            <person name="Idnurm A."/>
            <person name="Muszewska A."/>
            <person name="Steczkiewicz K."/>
            <person name="Masonjones S."/>
            <person name="Liao H.L."/>
            <person name="Gajdeczka M.T."/>
            <person name="Anike F."/>
            <person name="Vuek A."/>
            <person name="Anishchenko I.M."/>
            <person name="Voigt K."/>
            <person name="de Hoog G.S."/>
            <person name="Smith M.E."/>
            <person name="Heitman J."/>
            <person name="Vilgalys R."/>
            <person name="Stajich J.E."/>
        </authorList>
    </citation>
    <scope>NUCLEOTIDE SEQUENCE [LARGE SCALE GENOMIC DNA]</scope>
    <source>
        <strain evidence="3 4">CBS 357.93</strain>
    </source>
</reference>
<dbReference type="SMART" id="SM00014">
    <property type="entry name" value="acidPPc"/>
    <property type="match status" value="1"/>
</dbReference>
<dbReference type="Pfam" id="PF01569">
    <property type="entry name" value="PAP2"/>
    <property type="match status" value="1"/>
</dbReference>
<evidence type="ECO:0000313" key="4">
    <source>
        <dbReference type="Proteomes" id="UP000252139"/>
    </source>
</evidence>
<dbReference type="InterPro" id="IPR000326">
    <property type="entry name" value="PAP2/HPO"/>
</dbReference>
<keyword evidence="1" id="KW-0472">Membrane</keyword>
<sequence length="160" mass="18058">MKMLLYVLAYTREITIASVSLAILYFRSFHLIYFVIGAILTTLEAKVLKHTIKQPRPDSYKLDNKKKTSYGMPSSHSQAISFFAAYFQLVTMSSILPEHFRLFGLSASVLAALLSTFSLGVIWSRVQLGHHTVSQVMAGTILGTLSALVWFRLWQAYFSQ</sequence>
<protein>
    <recommendedName>
        <fullName evidence="2">Phosphatidic acid phosphatase type 2/haloperoxidase domain-containing protein</fullName>
    </recommendedName>
</protein>
<evidence type="ECO:0000259" key="2">
    <source>
        <dbReference type="SMART" id="SM00014"/>
    </source>
</evidence>
<proteinExistence type="predicted"/>
<dbReference type="PANTHER" id="PTHR14969:SF13">
    <property type="entry name" value="AT30094P"/>
    <property type="match status" value="1"/>
</dbReference>
<dbReference type="AlphaFoldDB" id="A0A367J2X3"/>
<dbReference type="SUPFAM" id="SSF48317">
    <property type="entry name" value="Acid phosphatase/Vanadium-dependent haloperoxidase"/>
    <property type="match status" value="1"/>
</dbReference>
<evidence type="ECO:0000256" key="1">
    <source>
        <dbReference type="SAM" id="Phobius"/>
    </source>
</evidence>
<comment type="caution">
    <text evidence="3">The sequence shown here is derived from an EMBL/GenBank/DDBJ whole genome shotgun (WGS) entry which is preliminary data.</text>
</comment>
<feature type="domain" description="Phosphatidic acid phosphatase type 2/haloperoxidase" evidence="2">
    <location>
        <begin position="31"/>
        <end position="151"/>
    </location>
</feature>
<dbReference type="GO" id="GO:0042392">
    <property type="term" value="F:sphingosine-1-phosphate phosphatase activity"/>
    <property type="evidence" value="ECO:0007669"/>
    <property type="project" value="TreeGrafter"/>
</dbReference>
<name>A0A367J2X3_RHIAZ</name>
<accession>A0A367J2X3</accession>
<dbReference type="Gene3D" id="1.20.144.10">
    <property type="entry name" value="Phosphatidic acid phosphatase type 2/haloperoxidase"/>
    <property type="match status" value="1"/>
</dbReference>
<dbReference type="OrthoDB" id="302705at2759"/>